<evidence type="ECO:0000313" key="2">
    <source>
        <dbReference type="Proteomes" id="UP001500893"/>
    </source>
</evidence>
<organism evidence="1 2">
    <name type="scientific">Streptomyces rameus</name>
    <dbReference type="NCBI Taxonomy" id="68261"/>
    <lineage>
        <taxon>Bacteria</taxon>
        <taxon>Bacillati</taxon>
        <taxon>Actinomycetota</taxon>
        <taxon>Actinomycetes</taxon>
        <taxon>Kitasatosporales</taxon>
        <taxon>Streptomycetaceae</taxon>
        <taxon>Streptomyces</taxon>
    </lineage>
</organism>
<accession>A0ABP6NHX1</accession>
<name>A0ABP6NHX1_9ACTN</name>
<sequence length="76" mass="8861">MSITQQYLLDSYRARRHGEPEPPVPGRHDVDVLRELRDYRRFRAVIAGRPAHGRLRHALARLVRPFARLLNPRALG</sequence>
<protein>
    <submittedName>
        <fullName evidence="1">Uncharacterized protein</fullName>
    </submittedName>
</protein>
<evidence type="ECO:0000313" key="1">
    <source>
        <dbReference type="EMBL" id="GAA3147938.1"/>
    </source>
</evidence>
<dbReference type="EMBL" id="BAAAVM010000049">
    <property type="protein sequence ID" value="GAA3147938.1"/>
    <property type="molecule type" value="Genomic_DNA"/>
</dbReference>
<comment type="caution">
    <text evidence="1">The sequence shown here is derived from an EMBL/GenBank/DDBJ whole genome shotgun (WGS) entry which is preliminary data.</text>
</comment>
<gene>
    <name evidence="1" type="ORF">GCM10010521_39140</name>
</gene>
<dbReference type="Proteomes" id="UP001500893">
    <property type="component" value="Unassembled WGS sequence"/>
</dbReference>
<reference evidence="2" key="1">
    <citation type="journal article" date="2019" name="Int. J. Syst. Evol. Microbiol.">
        <title>The Global Catalogue of Microorganisms (GCM) 10K type strain sequencing project: providing services to taxonomists for standard genome sequencing and annotation.</title>
        <authorList>
            <consortium name="The Broad Institute Genomics Platform"/>
            <consortium name="The Broad Institute Genome Sequencing Center for Infectious Disease"/>
            <person name="Wu L."/>
            <person name="Ma J."/>
        </authorList>
    </citation>
    <scope>NUCLEOTIDE SEQUENCE [LARGE SCALE GENOMIC DNA]</scope>
    <source>
        <strain evidence="2">JCM 11574</strain>
    </source>
</reference>
<proteinExistence type="predicted"/>
<dbReference type="RefSeq" id="WP_345053502.1">
    <property type="nucleotide sequence ID" value="NZ_BAAAVM010000049.1"/>
</dbReference>
<keyword evidence="2" id="KW-1185">Reference proteome</keyword>